<dbReference type="Proteomes" id="UP001285908">
    <property type="component" value="Unassembled WGS sequence"/>
</dbReference>
<protein>
    <submittedName>
        <fullName evidence="1">Uncharacterized protein</fullName>
    </submittedName>
</protein>
<organism evidence="1 2">
    <name type="scientific">Neurospora hispaniola</name>
    <dbReference type="NCBI Taxonomy" id="588809"/>
    <lineage>
        <taxon>Eukaryota</taxon>
        <taxon>Fungi</taxon>
        <taxon>Dikarya</taxon>
        <taxon>Ascomycota</taxon>
        <taxon>Pezizomycotina</taxon>
        <taxon>Sordariomycetes</taxon>
        <taxon>Sordariomycetidae</taxon>
        <taxon>Sordariales</taxon>
        <taxon>Sordariaceae</taxon>
        <taxon>Neurospora</taxon>
    </lineage>
</organism>
<comment type="caution">
    <text evidence="1">The sequence shown here is derived from an EMBL/GenBank/DDBJ whole genome shotgun (WGS) entry which is preliminary data.</text>
</comment>
<accession>A0AAJ0I9S4</accession>
<name>A0AAJ0I9S4_9PEZI</name>
<reference evidence="1 2" key="1">
    <citation type="journal article" date="2023" name="Mol. Phylogenet. Evol.">
        <title>Genome-scale phylogeny and comparative genomics of the fungal order Sordariales.</title>
        <authorList>
            <person name="Hensen N."/>
            <person name="Bonometti L."/>
            <person name="Westerberg I."/>
            <person name="Brannstrom I.O."/>
            <person name="Guillou S."/>
            <person name="Cros-Aarteil S."/>
            <person name="Calhoun S."/>
            <person name="Haridas S."/>
            <person name="Kuo A."/>
            <person name="Mondo S."/>
            <person name="Pangilinan J."/>
            <person name="Riley R."/>
            <person name="LaButti K."/>
            <person name="Andreopoulos B."/>
            <person name="Lipzen A."/>
            <person name="Chen C."/>
            <person name="Yan M."/>
            <person name="Daum C."/>
            <person name="Ng V."/>
            <person name="Clum A."/>
            <person name="Steindorff A."/>
            <person name="Ohm R.A."/>
            <person name="Martin F."/>
            <person name="Silar P."/>
            <person name="Natvig D.O."/>
            <person name="Lalanne C."/>
            <person name="Gautier V."/>
            <person name="Ament-Velasquez S.L."/>
            <person name="Kruys A."/>
            <person name="Hutchinson M.I."/>
            <person name="Powell A.J."/>
            <person name="Barry K."/>
            <person name="Miller A.N."/>
            <person name="Grigoriev I.V."/>
            <person name="Debuchy R."/>
            <person name="Gladieux P."/>
            <person name="Hiltunen Thoren M."/>
            <person name="Johannesson H."/>
        </authorList>
    </citation>
    <scope>NUCLEOTIDE SEQUENCE [LARGE SCALE GENOMIC DNA]</scope>
    <source>
        <strain evidence="1 2">FGSC 10403</strain>
    </source>
</reference>
<dbReference type="GeneID" id="87869521"/>
<sequence length="74" mass="8430">MGLRLPSQHGRRMFARVTILGLVMYAMPCSRGRVEARHSRGRVRYSVSRMKGCSGEVVMNSYSSSLLKFKMFVD</sequence>
<dbReference type="RefSeq" id="XP_062694042.1">
    <property type="nucleotide sequence ID" value="XM_062831899.1"/>
</dbReference>
<gene>
    <name evidence="1" type="ORF">B0T23DRAFT_113227</name>
</gene>
<evidence type="ECO:0000313" key="2">
    <source>
        <dbReference type="Proteomes" id="UP001285908"/>
    </source>
</evidence>
<dbReference type="EMBL" id="JAULSX010000003">
    <property type="protein sequence ID" value="KAK3494613.1"/>
    <property type="molecule type" value="Genomic_DNA"/>
</dbReference>
<dbReference type="AlphaFoldDB" id="A0AAJ0I9S4"/>
<evidence type="ECO:0000313" key="1">
    <source>
        <dbReference type="EMBL" id="KAK3494613.1"/>
    </source>
</evidence>
<keyword evidence="2" id="KW-1185">Reference proteome</keyword>
<proteinExistence type="predicted"/>